<accession>A0ABM0ZVS4</accession>
<evidence type="ECO:0000259" key="9">
    <source>
        <dbReference type="PROSITE" id="PS50290"/>
    </source>
</evidence>
<organism evidence="11 13">
    <name type="scientific">Aplysia californica</name>
    <name type="common">California sea hare</name>
    <dbReference type="NCBI Taxonomy" id="6500"/>
    <lineage>
        <taxon>Eukaryota</taxon>
        <taxon>Metazoa</taxon>
        <taxon>Spiralia</taxon>
        <taxon>Lophotrochozoa</taxon>
        <taxon>Mollusca</taxon>
        <taxon>Gastropoda</taxon>
        <taxon>Heterobranchia</taxon>
        <taxon>Euthyneura</taxon>
        <taxon>Tectipleura</taxon>
        <taxon>Aplysiida</taxon>
        <taxon>Aplysioidea</taxon>
        <taxon>Aplysiidae</taxon>
        <taxon>Aplysia</taxon>
    </lineage>
</organism>
<dbReference type="Gene3D" id="3.30.1010.10">
    <property type="entry name" value="Phosphatidylinositol 3-kinase Catalytic Subunit, Chain A, domain 4"/>
    <property type="match status" value="1"/>
</dbReference>
<dbReference type="InterPro" id="IPR049160">
    <property type="entry name" value="PI4KB-PIK1_PIK"/>
</dbReference>
<feature type="region of interest" description="Disordered" evidence="8">
    <location>
        <begin position="1"/>
        <end position="45"/>
    </location>
</feature>
<evidence type="ECO:0000313" key="13">
    <source>
        <dbReference type="RefSeq" id="XP_012935557.1"/>
    </source>
</evidence>
<evidence type="ECO:0000256" key="4">
    <source>
        <dbReference type="ARBA" id="ARBA00022777"/>
    </source>
</evidence>
<dbReference type="PROSITE" id="PS51545">
    <property type="entry name" value="PIK_HELICAL"/>
    <property type="match status" value="1"/>
</dbReference>
<evidence type="ECO:0000259" key="10">
    <source>
        <dbReference type="PROSITE" id="PS51545"/>
    </source>
</evidence>
<dbReference type="InterPro" id="IPR057754">
    <property type="entry name" value="PI4-kinase_beta/PIK1_cat"/>
</dbReference>
<feature type="compositionally biased region" description="Polar residues" evidence="8">
    <location>
        <begin position="271"/>
        <end position="281"/>
    </location>
</feature>
<evidence type="ECO:0000256" key="5">
    <source>
        <dbReference type="ARBA" id="ARBA00036767"/>
    </source>
</evidence>
<keyword evidence="4" id="KW-0418">Kinase</keyword>
<gene>
    <name evidence="12 13" type="primary">LOC101859556</name>
</gene>
<dbReference type="GeneID" id="101859556"/>
<dbReference type="SMART" id="SM00146">
    <property type="entry name" value="PI3Kc"/>
    <property type="match status" value="1"/>
</dbReference>
<proteinExistence type="predicted"/>
<evidence type="ECO:0000313" key="12">
    <source>
        <dbReference type="RefSeq" id="XP_005094115.1"/>
    </source>
</evidence>
<evidence type="ECO:0000256" key="7">
    <source>
        <dbReference type="ARBA" id="ARBA00039877"/>
    </source>
</evidence>
<feature type="domain" description="PI3K/PI4K catalytic" evidence="9">
    <location>
        <begin position="860"/>
        <end position="1128"/>
    </location>
</feature>
<dbReference type="CDD" id="cd05168">
    <property type="entry name" value="PI4Kc_III_beta"/>
    <property type="match status" value="1"/>
</dbReference>
<evidence type="ECO:0000256" key="3">
    <source>
        <dbReference type="ARBA" id="ARBA00022679"/>
    </source>
</evidence>
<protein>
    <recommendedName>
        <fullName evidence="7">Phosphatidylinositol 4-kinase beta</fullName>
        <ecNumber evidence="2">2.7.1.67</ecNumber>
    </recommendedName>
</protein>
<evidence type="ECO:0000256" key="8">
    <source>
        <dbReference type="SAM" id="MobiDB-lite"/>
    </source>
</evidence>
<dbReference type="RefSeq" id="XP_012935557.1">
    <property type="nucleotide sequence ID" value="XM_013080103.2"/>
</dbReference>
<dbReference type="SUPFAM" id="SSF56112">
    <property type="entry name" value="Protein kinase-like (PK-like)"/>
    <property type="match status" value="1"/>
</dbReference>
<name>A0ABM0ZVS4_APLCA</name>
<comment type="catalytic activity">
    <reaction evidence="5">
        <text>a 1,2-diacyl-sn-glycero-3-phospho-(1D-myo-inositol) + ATP = a 1,2-diacyl-sn-glycero-3-phospho-(1D-myo-inositol 4-phosphate) + ADP + H(+)</text>
        <dbReference type="Rhea" id="RHEA:19877"/>
        <dbReference type="ChEBI" id="CHEBI:15378"/>
        <dbReference type="ChEBI" id="CHEBI:30616"/>
        <dbReference type="ChEBI" id="CHEBI:57880"/>
        <dbReference type="ChEBI" id="CHEBI:58178"/>
        <dbReference type="ChEBI" id="CHEBI:456216"/>
        <dbReference type="EC" id="2.7.1.67"/>
    </reaction>
    <physiologicalReaction direction="left-to-right" evidence="5">
        <dbReference type="Rhea" id="RHEA:19878"/>
    </physiologicalReaction>
</comment>
<feature type="region of interest" description="Disordered" evidence="8">
    <location>
        <begin position="340"/>
        <end position="371"/>
    </location>
</feature>
<feature type="domain" description="PIK helical" evidence="10">
    <location>
        <begin position="275"/>
        <end position="486"/>
    </location>
</feature>
<dbReference type="InterPro" id="IPR018936">
    <property type="entry name" value="PI3/4_kinase_CS"/>
</dbReference>
<evidence type="ECO:0000256" key="6">
    <source>
        <dbReference type="ARBA" id="ARBA00037860"/>
    </source>
</evidence>
<dbReference type="Gene3D" id="1.10.1070.11">
    <property type="entry name" value="Phosphatidylinositol 3-/4-kinase, catalytic domain"/>
    <property type="match status" value="1"/>
</dbReference>
<keyword evidence="11" id="KW-1185">Reference proteome</keyword>
<dbReference type="PANTHER" id="PTHR10048:SF22">
    <property type="entry name" value="PHOSPHATIDYLINOSITOL 4-KINASE BETA"/>
    <property type="match status" value="1"/>
</dbReference>
<dbReference type="Pfam" id="PF21245">
    <property type="entry name" value="PI4KB-PIK1_PIK"/>
    <property type="match status" value="1"/>
</dbReference>
<dbReference type="InterPro" id="IPR001263">
    <property type="entry name" value="PI3K_accessory_dom"/>
</dbReference>
<dbReference type="PROSITE" id="PS00915">
    <property type="entry name" value="PI3_4_KINASE_1"/>
    <property type="match status" value="1"/>
</dbReference>
<comment type="subcellular location">
    <subcellularLocation>
        <location evidence="1">Mitochondrion outer membrane</location>
        <topology evidence="1">Peripheral membrane protein</topology>
    </subcellularLocation>
    <subcellularLocation>
        <location evidence="6">Rough endoplasmic reticulum membrane</location>
        <topology evidence="6">Peripheral membrane protein</topology>
    </subcellularLocation>
</comment>
<dbReference type="PROSITE" id="PS50290">
    <property type="entry name" value="PI3_4_KINASE_3"/>
    <property type="match status" value="1"/>
</dbReference>
<dbReference type="RefSeq" id="XP_005094115.1">
    <property type="nucleotide sequence ID" value="XM_005094058.3"/>
</dbReference>
<dbReference type="EC" id="2.7.1.67" evidence="2"/>
<dbReference type="Pfam" id="PF00454">
    <property type="entry name" value="PI3_PI4_kinase"/>
    <property type="match status" value="1"/>
</dbReference>
<keyword evidence="3" id="KW-0808">Transferase</keyword>
<dbReference type="InterPro" id="IPR015433">
    <property type="entry name" value="PI3/4_kinase"/>
</dbReference>
<feature type="region of interest" description="Disordered" evidence="8">
    <location>
        <begin position="492"/>
        <end position="529"/>
    </location>
</feature>
<evidence type="ECO:0000256" key="1">
    <source>
        <dbReference type="ARBA" id="ARBA00004450"/>
    </source>
</evidence>
<feature type="region of interest" description="Disordered" evidence="8">
    <location>
        <begin position="260"/>
        <end position="304"/>
    </location>
</feature>
<dbReference type="InterPro" id="IPR011009">
    <property type="entry name" value="Kinase-like_dom_sf"/>
</dbReference>
<dbReference type="PANTHER" id="PTHR10048">
    <property type="entry name" value="PHOSPHATIDYLINOSITOL KINASE"/>
    <property type="match status" value="1"/>
</dbReference>
<evidence type="ECO:0000256" key="2">
    <source>
        <dbReference type="ARBA" id="ARBA00012169"/>
    </source>
</evidence>
<dbReference type="PROSITE" id="PS00916">
    <property type="entry name" value="PI3_4_KINASE_2"/>
    <property type="match status" value="1"/>
</dbReference>
<dbReference type="InterPro" id="IPR000403">
    <property type="entry name" value="PI3/4_kinase_cat_dom"/>
</dbReference>
<reference evidence="12 13" key="1">
    <citation type="submission" date="2025-05" db="UniProtKB">
        <authorList>
            <consortium name="RefSeq"/>
        </authorList>
    </citation>
    <scope>IDENTIFICATION</scope>
</reference>
<dbReference type="InterPro" id="IPR036940">
    <property type="entry name" value="PI3/4_kinase_cat_sf"/>
</dbReference>
<feature type="compositionally biased region" description="Polar residues" evidence="8">
    <location>
        <begin position="23"/>
        <end position="45"/>
    </location>
</feature>
<feature type="compositionally biased region" description="Low complexity" evidence="8">
    <location>
        <begin position="287"/>
        <end position="298"/>
    </location>
</feature>
<sequence>MDVKEAKLSSLPHPHHHHHHTSDIQVHSSAQHSHQNSVSTGPRTLSVTPYLPHLVHTGKPIPYLADLEVNGNYTENPELKMPGHHSCRCEIDDGVTGSCPERLDPDALENLENISGLPYVVTDGALRSLSFCQKCSSKPHHVTFQMGNSSEVISQKREVVGGRHAGGSYDGGLERILEDQVYQTGTSVPGQPLPSHILERSLSYSCVEKSNSQEIMSDAYHISQAEKDVERTGANSVGSGTELLQNVMQNDAADHPQITLTSEDLPDTNKDASATSEANSGSDEDSGANSSQNASAGATGTDLEQLSDTKAAQGIEKSSHPRPLDSRSLCLPLPFRFLRNSGSSSKDRNLSDKPPAGPTPSQRGKGRPPPRQSWLLRLFESKMFDMNIAITYLYNSKEPGVQTYIGNRMFSFDDREVDFYLPQLLNMYIHMHDVAEAIHPYLVHRCRNSIEFSVNAAWLLSAYAADTLKPNWKNSQGIKLRDMILNEELRPQPQTLSPGAGPQPSPGRHIPSHRQRTTSSSAGAGDIAGAGSGSPTALGLYPIPGGSTLSPTSAALALLTTTPQLCQATASSVVKKTHQRSRSDATGLLMKHSETQPILVSNVLAVGDLSSGRAFDNGCQCYQKSEAVLNDLKGRETLCQCDAPRLLPQEEFIKSLLSIGKKLQELPTKEHRTAQLIAELALINLNLPSRVWLPISHFRKHHVVRIPNTQAVVLNSKEKAPFMLYVEVLKCDNTTTSQIPHRILENTLRFTRSEEDLTQLAPPSTGSPRPEFSVYGSCHDFDDADCWSQEDDDIIALANRCRSSDTISQLSTESSTSADSKDPVYIAAGDIRRRLSENMAAPKKKFERDPEDPSAAALKEPWEDKVARIKESSPYGHMPNWQLMSVIVKVGDDLRQELLVYQVLQRLKMYWNQEHVPLWIKPYKIVVTARDSGMIEPVVNAVSLHQIKKHSKLSLLDYFIHEFGPVTSEEFLTAQKNFVQSCAGYCLVCYLLQLKDRHNGNILLDSEGHIIHIDFGFILSNSPGKNLGFENSPFKLTHEFVEVMGGLGSDMFEYFKILMLQGFVASRKHMDKIVPLVEIMQTGSELPCFSKGISAVRGFKDRFHMGTTEEQLHLIVDGLVEASLHSLTTKLYDGFQYITNGIL</sequence>
<evidence type="ECO:0000313" key="11">
    <source>
        <dbReference type="Proteomes" id="UP000694888"/>
    </source>
</evidence>
<dbReference type="Proteomes" id="UP000694888">
    <property type="component" value="Unplaced"/>
</dbReference>